<dbReference type="FunFam" id="3.30.720.200:FF:000001">
    <property type="entry name" value="Glycine--tRNA ligase 2"/>
    <property type="match status" value="1"/>
</dbReference>
<dbReference type="EC" id="6.1.1.14" evidence="3"/>
<sequence>MWINIYPDHISPYDSCRTLKESKADPAEVKVAVNLLKSLKKRLEEAQPQHTRLDAGFNKASFEDLMKRRFFYGLSNDIYGGVAGLYDLGPMGCALQANLLAQWRRHFVLEEQMLEVEATIMTPEPVLKASGHVDRFTDLMCQDTVTGENYRADHLLEAVLEKLIEAKDTPSELREKARTTIPLVDGLSGDKENLWRVMQEFDVRSPTGNPLSEPVDFNLMFSTSIGPSGNVKGFLRPETAQGIFTNFKRLYEFNNKRLPMAVAQIGKAFRNEIAPRSGLLRVREFTMAEVEHFIDPNDKSHKKFSLVKDVQMNLYAAADQEHARKPTVTTIGEAVASGMVANETIGYYMARIQLFLVSVGMKADRVRFRQHLSTEMAHYATDCWDAECFTSYGWIECVGCADRSAYDLTCHSKATGTELQAQEDIIPPVVKTVTEAVPNKQLVGKAFRKEAKFVNDALAALDSESAAAMGSALETSGKFTLKGTDANDYDITPEMVSVETKEKKFTVRNYTPSVVEPSFGIGTFYPILFIDCNCKQCG</sequence>
<proteinExistence type="inferred from homology"/>
<dbReference type="eggNOG" id="KOG2298">
    <property type="taxonomic scope" value="Eukaryota"/>
</dbReference>
<dbReference type="PANTHER" id="PTHR10745:SF0">
    <property type="entry name" value="GLYCINE--TRNA LIGASE"/>
    <property type="match status" value="1"/>
</dbReference>
<dbReference type="GO" id="GO:0070150">
    <property type="term" value="P:mitochondrial glycyl-tRNA aminoacylation"/>
    <property type="evidence" value="ECO:0007669"/>
    <property type="project" value="TreeGrafter"/>
</dbReference>
<dbReference type="PRINTS" id="PR01043">
    <property type="entry name" value="TRNASYNTHGLY"/>
</dbReference>
<dbReference type="GO" id="GO:0005739">
    <property type="term" value="C:mitochondrion"/>
    <property type="evidence" value="ECO:0007669"/>
    <property type="project" value="TreeGrafter"/>
</dbReference>
<dbReference type="InterPro" id="IPR045864">
    <property type="entry name" value="aa-tRNA-synth_II/BPL/LPL"/>
</dbReference>
<dbReference type="AlphaFoldDB" id="A0A0L0G8B0"/>
<organism evidence="12 13">
    <name type="scientific">Sphaeroforma arctica JP610</name>
    <dbReference type="NCBI Taxonomy" id="667725"/>
    <lineage>
        <taxon>Eukaryota</taxon>
        <taxon>Ichthyosporea</taxon>
        <taxon>Ichthyophonida</taxon>
        <taxon>Sphaeroforma</taxon>
    </lineage>
</organism>
<evidence type="ECO:0000256" key="6">
    <source>
        <dbReference type="ARBA" id="ARBA00022741"/>
    </source>
</evidence>
<keyword evidence="4" id="KW-0963">Cytoplasm</keyword>
<protein>
    <recommendedName>
        <fullName evidence="3">glycine--tRNA ligase</fullName>
        <ecNumber evidence="3">6.1.1.14</ecNumber>
    </recommendedName>
    <alternativeName>
        <fullName evidence="10">Diadenosine tetraphosphate synthetase</fullName>
    </alternativeName>
</protein>
<dbReference type="Pfam" id="PF00587">
    <property type="entry name" value="tRNA-synt_2b"/>
    <property type="match status" value="1"/>
</dbReference>
<evidence type="ECO:0000256" key="5">
    <source>
        <dbReference type="ARBA" id="ARBA00022598"/>
    </source>
</evidence>
<keyword evidence="6" id="KW-0547">Nucleotide-binding</keyword>
<evidence type="ECO:0000256" key="7">
    <source>
        <dbReference type="ARBA" id="ARBA00022840"/>
    </source>
</evidence>
<keyword evidence="5" id="KW-0436">Ligase</keyword>
<dbReference type="STRING" id="667725.A0A0L0G8B0"/>
<dbReference type="OrthoDB" id="57698at2759"/>
<dbReference type="Gene3D" id="3.30.40.230">
    <property type="match status" value="1"/>
</dbReference>
<evidence type="ECO:0000256" key="1">
    <source>
        <dbReference type="ARBA" id="ARBA00004496"/>
    </source>
</evidence>
<evidence type="ECO:0000256" key="2">
    <source>
        <dbReference type="ARBA" id="ARBA00008226"/>
    </source>
</evidence>
<dbReference type="EMBL" id="KQ241720">
    <property type="protein sequence ID" value="KNC85111.1"/>
    <property type="molecule type" value="Genomic_DNA"/>
</dbReference>
<keyword evidence="8" id="KW-0648">Protein biosynthesis</keyword>
<keyword evidence="7" id="KW-0067">ATP-binding</keyword>
<comment type="similarity">
    <text evidence="2">Belongs to the class-II aminoacyl-tRNA synthetase family.</text>
</comment>
<evidence type="ECO:0000256" key="4">
    <source>
        <dbReference type="ARBA" id="ARBA00022490"/>
    </source>
</evidence>
<dbReference type="GO" id="GO:0005524">
    <property type="term" value="F:ATP binding"/>
    <property type="evidence" value="ECO:0007669"/>
    <property type="project" value="UniProtKB-KW"/>
</dbReference>
<dbReference type="PROSITE" id="PS50862">
    <property type="entry name" value="AA_TRNA_LIGASE_II"/>
    <property type="match status" value="1"/>
</dbReference>
<dbReference type="InterPro" id="IPR006195">
    <property type="entry name" value="aa-tRNA-synth_II"/>
</dbReference>
<dbReference type="Proteomes" id="UP000054560">
    <property type="component" value="Unassembled WGS sequence"/>
</dbReference>
<dbReference type="FunFam" id="3.30.930.10:FF:000010">
    <property type="entry name" value="Glycyl-tRNA synthetase 1"/>
    <property type="match status" value="1"/>
</dbReference>
<dbReference type="InterPro" id="IPR002314">
    <property type="entry name" value="aa-tRNA-synt_IIb"/>
</dbReference>
<dbReference type="InterPro" id="IPR027031">
    <property type="entry name" value="Gly-tRNA_synthase/POLG2"/>
</dbReference>
<keyword evidence="13" id="KW-1185">Reference proteome</keyword>
<dbReference type="CDD" id="cd00774">
    <property type="entry name" value="GlyRS-like_core"/>
    <property type="match status" value="1"/>
</dbReference>
<reference evidence="12 13" key="1">
    <citation type="submission" date="2011-02" db="EMBL/GenBank/DDBJ databases">
        <title>The Genome Sequence of Sphaeroforma arctica JP610.</title>
        <authorList>
            <consortium name="The Broad Institute Genome Sequencing Platform"/>
            <person name="Russ C."/>
            <person name="Cuomo C."/>
            <person name="Young S.K."/>
            <person name="Zeng Q."/>
            <person name="Gargeya S."/>
            <person name="Alvarado L."/>
            <person name="Berlin A."/>
            <person name="Chapman S.B."/>
            <person name="Chen Z."/>
            <person name="Freedman E."/>
            <person name="Gellesch M."/>
            <person name="Goldberg J."/>
            <person name="Griggs A."/>
            <person name="Gujja S."/>
            <person name="Heilman E."/>
            <person name="Heiman D."/>
            <person name="Howarth C."/>
            <person name="Mehta T."/>
            <person name="Neiman D."/>
            <person name="Pearson M."/>
            <person name="Roberts A."/>
            <person name="Saif S."/>
            <person name="Shea T."/>
            <person name="Shenoy N."/>
            <person name="Sisk P."/>
            <person name="Stolte C."/>
            <person name="Sykes S."/>
            <person name="White J."/>
            <person name="Yandava C."/>
            <person name="Burger G."/>
            <person name="Gray M.W."/>
            <person name="Holland P.W.H."/>
            <person name="King N."/>
            <person name="Lang F.B.F."/>
            <person name="Roger A.J."/>
            <person name="Ruiz-Trillo I."/>
            <person name="Haas B."/>
            <person name="Nusbaum C."/>
            <person name="Birren B."/>
        </authorList>
    </citation>
    <scope>NUCLEOTIDE SEQUENCE [LARGE SCALE GENOMIC DNA]</scope>
    <source>
        <strain evidence="12 13">JP610</strain>
    </source>
</reference>
<evidence type="ECO:0000259" key="11">
    <source>
        <dbReference type="PROSITE" id="PS50862"/>
    </source>
</evidence>
<evidence type="ECO:0000256" key="9">
    <source>
        <dbReference type="ARBA" id="ARBA00023146"/>
    </source>
</evidence>
<gene>
    <name evidence="12" type="ORF">SARC_02701</name>
</gene>
<dbReference type="Gene3D" id="3.30.930.10">
    <property type="entry name" value="Bira Bifunctional Protein, Domain 2"/>
    <property type="match status" value="1"/>
</dbReference>
<dbReference type="RefSeq" id="XP_014159013.1">
    <property type="nucleotide sequence ID" value="XM_014303538.1"/>
</dbReference>
<comment type="subcellular location">
    <subcellularLocation>
        <location evidence="1">Cytoplasm</location>
    </subcellularLocation>
</comment>
<dbReference type="Gene3D" id="3.30.720.200">
    <property type="match status" value="1"/>
</dbReference>
<evidence type="ECO:0000313" key="12">
    <source>
        <dbReference type="EMBL" id="KNC85111.1"/>
    </source>
</evidence>
<dbReference type="NCBIfam" id="NF003211">
    <property type="entry name" value="PRK04173.1"/>
    <property type="match status" value="1"/>
</dbReference>
<dbReference type="SUPFAM" id="SSF55681">
    <property type="entry name" value="Class II aaRS and biotin synthetases"/>
    <property type="match status" value="1"/>
</dbReference>
<dbReference type="GO" id="GO:0004820">
    <property type="term" value="F:glycine-tRNA ligase activity"/>
    <property type="evidence" value="ECO:0007669"/>
    <property type="project" value="UniProtKB-EC"/>
</dbReference>
<keyword evidence="9 12" id="KW-0030">Aminoacyl-tRNA synthetase</keyword>
<evidence type="ECO:0000256" key="10">
    <source>
        <dbReference type="ARBA" id="ARBA00030057"/>
    </source>
</evidence>
<dbReference type="PANTHER" id="PTHR10745">
    <property type="entry name" value="GLYCYL-TRNA SYNTHETASE/DNA POLYMERASE SUBUNIT GAMMA-2"/>
    <property type="match status" value="1"/>
</dbReference>
<evidence type="ECO:0000256" key="8">
    <source>
        <dbReference type="ARBA" id="ARBA00022917"/>
    </source>
</evidence>
<dbReference type="InterPro" id="IPR002315">
    <property type="entry name" value="tRNA-synt_gly"/>
</dbReference>
<name>A0A0L0G8B0_9EUKA</name>
<dbReference type="InterPro" id="IPR033731">
    <property type="entry name" value="GlyRS-like_core"/>
</dbReference>
<dbReference type="NCBIfam" id="TIGR00389">
    <property type="entry name" value="glyS_dimeric"/>
    <property type="match status" value="1"/>
</dbReference>
<feature type="domain" description="Aminoacyl-transfer RNA synthetases class-II family profile" evidence="11">
    <location>
        <begin position="210"/>
        <end position="538"/>
    </location>
</feature>
<dbReference type="Gene3D" id="1.10.287.10">
    <property type="entry name" value="S15/NS1, RNA-binding"/>
    <property type="match status" value="1"/>
</dbReference>
<accession>A0A0L0G8B0</accession>
<dbReference type="GeneID" id="25903205"/>
<evidence type="ECO:0000256" key="3">
    <source>
        <dbReference type="ARBA" id="ARBA00012829"/>
    </source>
</evidence>
<evidence type="ECO:0000313" key="13">
    <source>
        <dbReference type="Proteomes" id="UP000054560"/>
    </source>
</evidence>